<evidence type="ECO:0000256" key="4">
    <source>
        <dbReference type="ARBA" id="ARBA00023015"/>
    </source>
</evidence>
<dbReference type="InterPro" id="IPR001628">
    <property type="entry name" value="Znf_hrmn_rcpt"/>
</dbReference>
<dbReference type="Gene3D" id="1.10.565.10">
    <property type="entry name" value="Retinoid X Receptor"/>
    <property type="match status" value="1"/>
</dbReference>
<evidence type="ECO:0000313" key="11">
    <source>
        <dbReference type="EMBL" id="CAF0756236.1"/>
    </source>
</evidence>
<evidence type="ECO:0000256" key="5">
    <source>
        <dbReference type="ARBA" id="ARBA00023125"/>
    </source>
</evidence>
<keyword evidence="1" id="KW-0479">Metal-binding</keyword>
<dbReference type="GO" id="GO:0045944">
    <property type="term" value="P:positive regulation of transcription by RNA polymerase II"/>
    <property type="evidence" value="ECO:0007669"/>
    <property type="project" value="TreeGrafter"/>
</dbReference>
<dbReference type="AlphaFoldDB" id="A0A813PJL1"/>
<dbReference type="InterPro" id="IPR050234">
    <property type="entry name" value="Nuclear_hormone_rcpt_NR1"/>
</dbReference>
<feature type="region of interest" description="Disordered" evidence="9">
    <location>
        <begin position="509"/>
        <end position="546"/>
    </location>
</feature>
<evidence type="ECO:0000313" key="12">
    <source>
        <dbReference type="Proteomes" id="UP000663860"/>
    </source>
</evidence>
<evidence type="ECO:0000256" key="3">
    <source>
        <dbReference type="ARBA" id="ARBA00022833"/>
    </source>
</evidence>
<dbReference type="GO" id="GO:0008270">
    <property type="term" value="F:zinc ion binding"/>
    <property type="evidence" value="ECO:0007669"/>
    <property type="project" value="UniProtKB-KW"/>
</dbReference>
<dbReference type="Proteomes" id="UP000663860">
    <property type="component" value="Unassembled WGS sequence"/>
</dbReference>
<keyword evidence="6" id="KW-0804">Transcription</keyword>
<dbReference type="PROSITE" id="PS00031">
    <property type="entry name" value="NUCLEAR_REC_DBD_1"/>
    <property type="match status" value="1"/>
</dbReference>
<keyword evidence="8" id="KW-0539">Nucleus</keyword>
<evidence type="ECO:0000256" key="8">
    <source>
        <dbReference type="ARBA" id="ARBA00023242"/>
    </source>
</evidence>
<feature type="compositionally biased region" description="Polar residues" evidence="9">
    <location>
        <begin position="527"/>
        <end position="546"/>
    </location>
</feature>
<feature type="region of interest" description="Disordered" evidence="9">
    <location>
        <begin position="582"/>
        <end position="609"/>
    </location>
</feature>
<dbReference type="SUPFAM" id="SSF48508">
    <property type="entry name" value="Nuclear receptor ligand-binding domain"/>
    <property type="match status" value="1"/>
</dbReference>
<dbReference type="Pfam" id="PF00105">
    <property type="entry name" value="zf-C4"/>
    <property type="match status" value="1"/>
</dbReference>
<reference evidence="11" key="1">
    <citation type="submission" date="2021-02" db="EMBL/GenBank/DDBJ databases">
        <authorList>
            <person name="Nowell W R."/>
        </authorList>
    </citation>
    <scope>NUCLEOTIDE SEQUENCE</scope>
</reference>
<dbReference type="GO" id="GO:0000122">
    <property type="term" value="P:negative regulation of transcription by RNA polymerase II"/>
    <property type="evidence" value="ECO:0007669"/>
    <property type="project" value="TreeGrafter"/>
</dbReference>
<organism evidence="11 12">
    <name type="scientific">Adineta steineri</name>
    <dbReference type="NCBI Taxonomy" id="433720"/>
    <lineage>
        <taxon>Eukaryota</taxon>
        <taxon>Metazoa</taxon>
        <taxon>Spiralia</taxon>
        <taxon>Gnathifera</taxon>
        <taxon>Rotifera</taxon>
        <taxon>Eurotatoria</taxon>
        <taxon>Bdelloidea</taxon>
        <taxon>Adinetida</taxon>
        <taxon>Adinetidae</taxon>
        <taxon>Adineta</taxon>
    </lineage>
</organism>
<feature type="compositionally biased region" description="Low complexity" evidence="9">
    <location>
        <begin position="517"/>
        <end position="526"/>
    </location>
</feature>
<proteinExistence type="predicted"/>
<feature type="compositionally biased region" description="Low complexity" evidence="9">
    <location>
        <begin position="35"/>
        <end position="51"/>
    </location>
</feature>
<dbReference type="PRINTS" id="PR00047">
    <property type="entry name" value="STROIDFINGER"/>
</dbReference>
<comment type="caution">
    <text evidence="11">The sequence shown here is derived from an EMBL/GenBank/DDBJ whole genome shotgun (WGS) entry which is preliminary data.</text>
</comment>
<feature type="compositionally biased region" description="Polar residues" evidence="9">
    <location>
        <begin position="15"/>
        <end position="34"/>
    </location>
</feature>
<sequence>MNPSVIEIDDDKSKSSGSEQYDDSNITNQQTGTHASRSSIASNSSTSTSNNGIKRQKDVSPCYVCGAKAHGYNFDQITCESCKAFFRRNALKSMDKFRCRNNNSCAITSATRKRCKRCRLTKCFKVGMRKEWILTDEEKRLKRRKIERNRLIKQQAQITGHQQRNQDINHSNFQTNISTLSIVEQSSSSNSQHPITTQPCESRILPMPIIHMHRPADQQLYERHQCLLTQLSNGYQMICQQYPQPHKFTNRNAFIAQTVDMDTKLMLVKDLTRELTQMTTSRLLYYFSLIPEFQLLSELEKKSILIKNMLTVFMFHGALTYDTDSDTFVDRTTADQPYDAKYLLFVYGQKVYSHFVALATKLTSVTYQLPHNKESAEHSHTLFLLLMIVLLFSDDFEEGFDVCSYDQGKQQSVENTSDKSAVNQSLSVTGSSPSSISPSTNSTSPSSISKLNEKLNKIQQSYVELVCRYLHDAFGLTVGRRMFQNLLPLLFDLQKLCSTLANVNLCELAEEDDRSSSSRTTTTTVSNFEPVTSDHSPPSQVPTSQFNSAMISGRSHLNELQKENRAPSPSNTLLTSSAVRSPLTNNSLSSSSSSSPTVLSNTITTFENY</sequence>
<dbReference type="PROSITE" id="PS51030">
    <property type="entry name" value="NUCLEAR_REC_DBD_2"/>
    <property type="match status" value="1"/>
</dbReference>
<dbReference type="Gene3D" id="3.30.50.10">
    <property type="entry name" value="Erythroid Transcription Factor GATA-1, subunit A"/>
    <property type="match status" value="1"/>
</dbReference>
<keyword evidence="7" id="KW-0675">Receptor</keyword>
<dbReference type="SUPFAM" id="SSF57716">
    <property type="entry name" value="Glucocorticoid receptor-like (DNA-binding domain)"/>
    <property type="match status" value="1"/>
</dbReference>
<name>A0A813PJL1_9BILA</name>
<feature type="domain" description="Nuclear receptor" evidence="10">
    <location>
        <begin position="59"/>
        <end position="135"/>
    </location>
</feature>
<feature type="compositionally biased region" description="Polar residues" evidence="9">
    <location>
        <begin position="414"/>
        <end position="424"/>
    </location>
</feature>
<keyword evidence="5" id="KW-0238">DNA-binding</keyword>
<dbReference type="EMBL" id="CAJNOE010000025">
    <property type="protein sequence ID" value="CAF0756236.1"/>
    <property type="molecule type" value="Genomic_DNA"/>
</dbReference>
<dbReference type="InterPro" id="IPR013088">
    <property type="entry name" value="Znf_NHR/GATA"/>
</dbReference>
<dbReference type="GO" id="GO:0004879">
    <property type="term" value="F:nuclear receptor activity"/>
    <property type="evidence" value="ECO:0007669"/>
    <property type="project" value="TreeGrafter"/>
</dbReference>
<evidence type="ECO:0000256" key="1">
    <source>
        <dbReference type="ARBA" id="ARBA00022723"/>
    </source>
</evidence>
<evidence type="ECO:0000256" key="2">
    <source>
        <dbReference type="ARBA" id="ARBA00022771"/>
    </source>
</evidence>
<keyword evidence="4" id="KW-0805">Transcription regulation</keyword>
<accession>A0A813PJL1</accession>
<feature type="compositionally biased region" description="Low complexity" evidence="9">
    <location>
        <begin position="582"/>
        <end position="602"/>
    </location>
</feature>
<dbReference type="GO" id="GO:0030154">
    <property type="term" value="P:cell differentiation"/>
    <property type="evidence" value="ECO:0007669"/>
    <property type="project" value="TreeGrafter"/>
</dbReference>
<feature type="region of interest" description="Disordered" evidence="9">
    <location>
        <begin position="414"/>
        <end position="448"/>
    </location>
</feature>
<feature type="region of interest" description="Disordered" evidence="9">
    <location>
        <begin position="1"/>
        <end position="54"/>
    </location>
</feature>
<keyword evidence="2" id="KW-0863">Zinc-finger</keyword>
<evidence type="ECO:0000256" key="6">
    <source>
        <dbReference type="ARBA" id="ARBA00023163"/>
    </source>
</evidence>
<gene>
    <name evidence="11" type="ORF">IZO911_LOCUS4445</name>
</gene>
<dbReference type="GO" id="GO:0000978">
    <property type="term" value="F:RNA polymerase II cis-regulatory region sequence-specific DNA binding"/>
    <property type="evidence" value="ECO:0007669"/>
    <property type="project" value="TreeGrafter"/>
</dbReference>
<evidence type="ECO:0000256" key="9">
    <source>
        <dbReference type="SAM" id="MobiDB-lite"/>
    </source>
</evidence>
<dbReference type="PANTHER" id="PTHR24082">
    <property type="entry name" value="NUCLEAR HORMONE RECEPTOR"/>
    <property type="match status" value="1"/>
</dbReference>
<dbReference type="InterPro" id="IPR035500">
    <property type="entry name" value="NHR-like_dom_sf"/>
</dbReference>
<protein>
    <recommendedName>
        <fullName evidence="10">Nuclear receptor domain-containing protein</fullName>
    </recommendedName>
</protein>
<dbReference type="PANTHER" id="PTHR24082:SF283">
    <property type="entry name" value="NUCLEAR HORMONE RECEPTOR HR96"/>
    <property type="match status" value="1"/>
</dbReference>
<keyword evidence="3" id="KW-0862">Zinc</keyword>
<dbReference type="SMART" id="SM00399">
    <property type="entry name" value="ZnF_C4"/>
    <property type="match status" value="1"/>
</dbReference>
<evidence type="ECO:0000259" key="10">
    <source>
        <dbReference type="PROSITE" id="PS51030"/>
    </source>
</evidence>
<evidence type="ECO:0000256" key="7">
    <source>
        <dbReference type="ARBA" id="ARBA00023170"/>
    </source>
</evidence>
<feature type="compositionally biased region" description="Low complexity" evidence="9">
    <location>
        <begin position="425"/>
        <end position="448"/>
    </location>
</feature>